<sequence>MTVWDGGLIDSSGSVRGIVRKVWRTMPVRSRRRTDSRAYVWQELDAAVAAKLSVVSVEERTVFAAGVAERLLQAHEALPAEDQSEFTLGLRPQLNAVWDGALGDQTAFQAIKQALGTYYLSEFCHNDGQNGPGDADEPAAAAVLYAAEAYMHGCVDFAVIVSGRAVEAVDELLNEDDGFTGDPNEVLADELRRQLRDLDLISTYSGELRSAQLGLTVDTTARLNETLRPLLSRAYDR</sequence>
<evidence type="ECO:0000313" key="2">
    <source>
        <dbReference type="Proteomes" id="UP000666915"/>
    </source>
</evidence>
<dbReference type="RefSeq" id="WP_208266414.1">
    <property type="nucleotide sequence ID" value="NZ_BAAAGM010000018.1"/>
</dbReference>
<dbReference type="InterPro" id="IPR023381">
    <property type="entry name" value="YP001051499.1-like_dom_sf"/>
</dbReference>
<proteinExistence type="predicted"/>
<gene>
    <name evidence="1" type="ORF">J4557_11205</name>
</gene>
<keyword evidence="2" id="KW-1185">Reference proteome</keyword>
<reference evidence="1 2" key="1">
    <citation type="submission" date="2021-03" db="EMBL/GenBank/DDBJ databases">
        <authorList>
            <person name="Kanchanasin P."/>
            <person name="Saeng-In P."/>
            <person name="Phongsopitanun W."/>
            <person name="Yuki M."/>
            <person name="Kudo T."/>
            <person name="Ohkuma M."/>
            <person name="Tanasupawat S."/>
        </authorList>
    </citation>
    <scope>NUCLEOTIDE SEQUENCE [LARGE SCALE GENOMIC DNA]</scope>
    <source>
        <strain evidence="1 2">L46</strain>
    </source>
</reference>
<protein>
    <submittedName>
        <fullName evidence="1">Uncharacterized protein</fullName>
    </submittedName>
</protein>
<evidence type="ECO:0000313" key="1">
    <source>
        <dbReference type="EMBL" id="MBO2438087.1"/>
    </source>
</evidence>
<name>A0ABS3QVS9_9ACTN</name>
<dbReference type="Gene3D" id="1.20.1590.10">
    <property type="entry name" value="YP_001051499.1 domain like"/>
    <property type="match status" value="1"/>
</dbReference>
<accession>A0ABS3QVS9</accession>
<dbReference type="Proteomes" id="UP000666915">
    <property type="component" value="Unassembled WGS sequence"/>
</dbReference>
<comment type="caution">
    <text evidence="1">The sequence shown here is derived from an EMBL/GenBank/DDBJ whole genome shotgun (WGS) entry which is preliminary data.</text>
</comment>
<dbReference type="EMBL" id="JAGEOK010000006">
    <property type="protein sequence ID" value="MBO2438087.1"/>
    <property type="molecule type" value="Genomic_DNA"/>
</dbReference>
<organism evidence="1 2">
    <name type="scientific">Actinomadura nitritigenes</name>
    <dbReference type="NCBI Taxonomy" id="134602"/>
    <lineage>
        <taxon>Bacteria</taxon>
        <taxon>Bacillati</taxon>
        <taxon>Actinomycetota</taxon>
        <taxon>Actinomycetes</taxon>
        <taxon>Streptosporangiales</taxon>
        <taxon>Thermomonosporaceae</taxon>
        <taxon>Actinomadura</taxon>
    </lineage>
</organism>